<evidence type="ECO:0000259" key="2">
    <source>
        <dbReference type="Pfam" id="PF18701"/>
    </source>
</evidence>
<name>A0A7I4YPM3_HAECO</name>
<keyword evidence="3" id="KW-1185">Reference proteome</keyword>
<evidence type="ECO:0000256" key="1">
    <source>
        <dbReference type="SAM" id="MobiDB-lite"/>
    </source>
</evidence>
<organism evidence="3 4">
    <name type="scientific">Haemonchus contortus</name>
    <name type="common">Barber pole worm</name>
    <dbReference type="NCBI Taxonomy" id="6289"/>
    <lineage>
        <taxon>Eukaryota</taxon>
        <taxon>Metazoa</taxon>
        <taxon>Ecdysozoa</taxon>
        <taxon>Nematoda</taxon>
        <taxon>Chromadorea</taxon>
        <taxon>Rhabditida</taxon>
        <taxon>Rhabditina</taxon>
        <taxon>Rhabditomorpha</taxon>
        <taxon>Strongyloidea</taxon>
        <taxon>Trichostrongylidae</taxon>
        <taxon>Haemonchus</taxon>
    </lineage>
</organism>
<accession>A0A7I4YPM3</accession>
<dbReference type="Pfam" id="PF18701">
    <property type="entry name" value="DUF5641"/>
    <property type="match status" value="1"/>
</dbReference>
<dbReference type="WBParaSite" id="HCON_00121450-00001">
    <property type="protein sequence ID" value="HCON_00121450-00001"/>
    <property type="gene ID" value="HCON_00121450"/>
</dbReference>
<feature type="domain" description="DUF5641" evidence="2">
    <location>
        <begin position="87"/>
        <end position="184"/>
    </location>
</feature>
<evidence type="ECO:0000313" key="3">
    <source>
        <dbReference type="Proteomes" id="UP000025227"/>
    </source>
</evidence>
<dbReference type="PANTHER" id="PTHR47331">
    <property type="entry name" value="PHD-TYPE DOMAIN-CONTAINING PROTEIN"/>
    <property type="match status" value="1"/>
</dbReference>
<dbReference type="Proteomes" id="UP000025227">
    <property type="component" value="Unplaced"/>
</dbReference>
<feature type="region of interest" description="Disordered" evidence="1">
    <location>
        <begin position="185"/>
        <end position="225"/>
    </location>
</feature>
<reference evidence="4" key="1">
    <citation type="submission" date="2020-12" db="UniProtKB">
        <authorList>
            <consortium name="WormBaseParasite"/>
        </authorList>
    </citation>
    <scope>IDENTIFICATION</scope>
    <source>
        <strain evidence="4">MHco3</strain>
    </source>
</reference>
<sequence>MVQLSKSAFKKSVGRAVLKLEELQTVIAEIEAVINSRPITPFRESNISISALRPIDFISLEVELQIPQSNGLPCEFATFAHKLSEWYKESLKAWDKFWELWHTDYPAALRERHQLRMKQPKYTTAPPQVNDVVIVADDKLPRSHWPLGPVIKVNPSADDKSRAATARITNDRIITRSLAHLHPLEIRANDAQDPNSTQTRSSTMEPLPQRIQPKRAAKTLHKFTH</sequence>
<dbReference type="AlphaFoldDB" id="A0A7I4YPM3"/>
<dbReference type="OMA" id="NERRRCN"/>
<dbReference type="OrthoDB" id="8019190at2759"/>
<evidence type="ECO:0000313" key="4">
    <source>
        <dbReference type="WBParaSite" id="HCON_00121450-00001"/>
    </source>
</evidence>
<dbReference type="InterPro" id="IPR040676">
    <property type="entry name" value="DUF5641"/>
</dbReference>
<feature type="compositionally biased region" description="Basic residues" evidence="1">
    <location>
        <begin position="212"/>
        <end position="225"/>
    </location>
</feature>
<feature type="compositionally biased region" description="Polar residues" evidence="1">
    <location>
        <begin position="192"/>
        <end position="204"/>
    </location>
</feature>
<proteinExistence type="predicted"/>
<protein>
    <submittedName>
        <fullName evidence="4">DUF5641 domain-containing protein</fullName>
    </submittedName>
</protein>